<dbReference type="Proteomes" id="UP000663864">
    <property type="component" value="Unassembled WGS sequence"/>
</dbReference>
<reference evidence="7" key="1">
    <citation type="submission" date="2021-02" db="EMBL/GenBank/DDBJ databases">
        <authorList>
            <person name="Nowell W R."/>
        </authorList>
    </citation>
    <scope>NUCLEOTIDE SEQUENCE</scope>
</reference>
<organism evidence="7 8">
    <name type="scientific">Rotaria sordida</name>
    <dbReference type="NCBI Taxonomy" id="392033"/>
    <lineage>
        <taxon>Eukaryota</taxon>
        <taxon>Metazoa</taxon>
        <taxon>Spiralia</taxon>
        <taxon>Gnathifera</taxon>
        <taxon>Rotifera</taxon>
        <taxon>Eurotatoria</taxon>
        <taxon>Bdelloidea</taxon>
        <taxon>Philodinida</taxon>
        <taxon>Philodinidae</taxon>
        <taxon>Rotaria</taxon>
    </lineage>
</organism>
<protein>
    <recommendedName>
        <fullName evidence="6">RanBP2-type domain-containing protein</fullName>
    </recommendedName>
</protein>
<feature type="domain" description="RanBP2-type" evidence="6">
    <location>
        <begin position="190"/>
        <end position="220"/>
    </location>
</feature>
<evidence type="ECO:0000256" key="2">
    <source>
        <dbReference type="ARBA" id="ARBA00022771"/>
    </source>
</evidence>
<evidence type="ECO:0000256" key="1">
    <source>
        <dbReference type="ARBA" id="ARBA00022723"/>
    </source>
</evidence>
<keyword evidence="2 4" id="KW-0863">Zinc-finger</keyword>
<evidence type="ECO:0000256" key="4">
    <source>
        <dbReference type="PROSITE-ProRule" id="PRU00322"/>
    </source>
</evidence>
<dbReference type="PROSITE" id="PS01358">
    <property type="entry name" value="ZF_RANBP2_1"/>
    <property type="match status" value="1"/>
</dbReference>
<dbReference type="GO" id="GO:0008270">
    <property type="term" value="F:zinc ion binding"/>
    <property type="evidence" value="ECO:0007669"/>
    <property type="project" value="UniProtKB-KW"/>
</dbReference>
<comment type="caution">
    <text evidence="7">The sequence shown here is derived from an EMBL/GenBank/DDBJ whole genome shotgun (WGS) entry which is preliminary data.</text>
</comment>
<proteinExistence type="predicted"/>
<feature type="region of interest" description="Disordered" evidence="5">
    <location>
        <begin position="74"/>
        <end position="95"/>
    </location>
</feature>
<keyword evidence="3" id="KW-0862">Zinc</keyword>
<gene>
    <name evidence="7" type="ORF">ZHD862_LOCUS6775</name>
</gene>
<keyword evidence="1" id="KW-0479">Metal-binding</keyword>
<evidence type="ECO:0000313" key="8">
    <source>
        <dbReference type="Proteomes" id="UP000663864"/>
    </source>
</evidence>
<evidence type="ECO:0000256" key="3">
    <source>
        <dbReference type="ARBA" id="ARBA00022833"/>
    </source>
</evidence>
<sequence length="221" mass="26873">MGHKQSIKSHVTMDELAFGMRPNAAQTDEAIEVAQRIPEKLFGSKRIEDDPSIQQMQHELLSFDDTLRRLFRRKRKNQSKKQDSSYESYEDRQYDAENQEYYNQNQEYYDPYRQYYAENQEYYDPYRQFYAENQEYLDRNQEYYAENQEYLHGNQEYFDRNLELIHEEDEDYLSSSSANDKKQILNRDTENGLSWRCKYCTAKNKSSDVDCRHCKQSRTNF</sequence>
<evidence type="ECO:0000313" key="7">
    <source>
        <dbReference type="EMBL" id="CAF0888861.1"/>
    </source>
</evidence>
<feature type="compositionally biased region" description="Basic and acidic residues" evidence="5">
    <location>
        <begin position="80"/>
        <end position="95"/>
    </location>
</feature>
<accession>A0A813YTD0</accession>
<evidence type="ECO:0000256" key="5">
    <source>
        <dbReference type="SAM" id="MobiDB-lite"/>
    </source>
</evidence>
<dbReference type="AlphaFoldDB" id="A0A813YTD0"/>
<name>A0A813YTD0_9BILA</name>
<evidence type="ECO:0000259" key="6">
    <source>
        <dbReference type="PROSITE" id="PS50199"/>
    </source>
</evidence>
<dbReference type="InterPro" id="IPR001876">
    <property type="entry name" value="Znf_RanBP2"/>
</dbReference>
<dbReference type="PROSITE" id="PS50199">
    <property type="entry name" value="ZF_RANBP2_2"/>
    <property type="match status" value="1"/>
</dbReference>
<dbReference type="EMBL" id="CAJNOT010000196">
    <property type="protein sequence ID" value="CAF0888861.1"/>
    <property type="molecule type" value="Genomic_DNA"/>
</dbReference>